<proteinExistence type="predicted"/>
<sequence length="327" mass="36382">MNQTFTTLNGIVQLPPMDARIIPPPKELNVAIPKLQTCPILPPSPHSIPDTPCTDISSVSCPSSRKRTRRRSSSSRGRSPRGNLNQQPHTNSRLIFEPRPIENLYIDRAYLASCLQQQAGRAADLMRQHCAIELQLQNLVGDSGRRKLKKQLSLLKSKVNQAAEQQKYIFSQLGELYVEIQSRETWAQTWTIDSPNVASSFSFSPVSCSFPTPDTPLSGTSEHFAPMGYFGDAAQFYEPQYLRHDSIAYTLEPVDEAGEDLLCGPDSVCESVESETTPTTPADVEVPFVEEKHYGSEIGGELDEGRFLAVRERRLSLPSIHNAWPGL</sequence>
<dbReference type="OrthoDB" id="5226586at2759"/>
<gene>
    <name evidence="2" type="ORF">F53441_10001</name>
</gene>
<keyword evidence="3" id="KW-1185">Reference proteome</keyword>
<evidence type="ECO:0000313" key="3">
    <source>
        <dbReference type="Proteomes" id="UP000605986"/>
    </source>
</evidence>
<reference evidence="2" key="1">
    <citation type="submission" date="2020-01" db="EMBL/GenBank/DDBJ databases">
        <title>Identification and distribution of gene clusters putatively required for synthesis of sphingolipid metabolism inhibitors in phylogenetically diverse species of the filamentous fungus Fusarium.</title>
        <authorList>
            <person name="Kim H.-S."/>
            <person name="Busman M."/>
            <person name="Brown D.W."/>
            <person name="Divon H."/>
            <person name="Uhlig S."/>
            <person name="Proctor R.H."/>
        </authorList>
    </citation>
    <scope>NUCLEOTIDE SEQUENCE</scope>
    <source>
        <strain evidence="2">NRRL 53441</strain>
    </source>
</reference>
<dbReference type="EMBL" id="JAADJG010000462">
    <property type="protein sequence ID" value="KAF4446378.1"/>
    <property type="molecule type" value="Genomic_DNA"/>
</dbReference>
<protein>
    <submittedName>
        <fullName evidence="2">Uncharacterized protein</fullName>
    </submittedName>
</protein>
<evidence type="ECO:0000256" key="1">
    <source>
        <dbReference type="SAM" id="MobiDB-lite"/>
    </source>
</evidence>
<evidence type="ECO:0000313" key="2">
    <source>
        <dbReference type="EMBL" id="KAF4446378.1"/>
    </source>
</evidence>
<dbReference type="Proteomes" id="UP000605986">
    <property type="component" value="Unassembled WGS sequence"/>
</dbReference>
<name>A0A8H4KBF5_9HYPO</name>
<accession>A0A8H4KBF5</accession>
<organism evidence="2 3">
    <name type="scientific">Fusarium austroafricanum</name>
    <dbReference type="NCBI Taxonomy" id="2364996"/>
    <lineage>
        <taxon>Eukaryota</taxon>
        <taxon>Fungi</taxon>
        <taxon>Dikarya</taxon>
        <taxon>Ascomycota</taxon>
        <taxon>Pezizomycotina</taxon>
        <taxon>Sordariomycetes</taxon>
        <taxon>Hypocreomycetidae</taxon>
        <taxon>Hypocreales</taxon>
        <taxon>Nectriaceae</taxon>
        <taxon>Fusarium</taxon>
        <taxon>Fusarium concolor species complex</taxon>
    </lineage>
</organism>
<feature type="compositionally biased region" description="Basic residues" evidence="1">
    <location>
        <begin position="64"/>
        <end position="73"/>
    </location>
</feature>
<dbReference type="AlphaFoldDB" id="A0A8H4KBF5"/>
<feature type="region of interest" description="Disordered" evidence="1">
    <location>
        <begin position="46"/>
        <end position="93"/>
    </location>
</feature>
<comment type="caution">
    <text evidence="2">The sequence shown here is derived from an EMBL/GenBank/DDBJ whole genome shotgun (WGS) entry which is preliminary data.</text>
</comment>
<feature type="compositionally biased region" description="Polar residues" evidence="1">
    <location>
        <begin position="82"/>
        <end position="93"/>
    </location>
</feature>